<evidence type="ECO:0000259" key="1">
    <source>
        <dbReference type="PROSITE" id="PS50181"/>
    </source>
</evidence>
<sequence>MNSTTTTAAAATTTATHLLHLPPELLIRILSYLDYVAIITCQQTCRLFRDLVATSSLLQYLIELGIAAYEDNPSSTVPLVDRLRLLKATQRAWNSLDFGPPRAIRVPFNPSSIYDLSAEVFLLGETQSTSQFPGTDAVRFIFLDQPGMTDTPPWRSVDLQQKIIDVGLAVHEHDLMALVTYNTLSVQAAAISIHLVQLSTGEYHPAAAQPCILVSEGSFIPGECVLSIEIVGDTLGILLNFPFLRAVPRSSSFHIFNWKTGSLRFLREAPHGTYDAFVFLAADTIVLPNLHLNTLEICPVAPLSDDTDRSPAPLWTLYHLELPPLSDTAIPFRIWCRAEPNPTGPPTQRTAADRAPFRPDPASAIVLFNVFTFDGRHRLHTFSLLTHRTTLLRPPPCTAPLEPGDPAPHEPGDAPHVPWPAWGPPACRLFKADTLVTRWITTTCGQRFIANHSRARPNPRRGPPLMYDFNVAPHRRRAACAAAHGQDAVLDDVRFVEGVTRTEMDVFREPVETALPYVELAATGMRSHESLLLDECGVIGLELDVVLGNIRHIIVHPIGEGLS</sequence>
<dbReference type="SUPFAM" id="SSF81383">
    <property type="entry name" value="F-box domain"/>
    <property type="match status" value="1"/>
</dbReference>
<dbReference type="CDD" id="cd09917">
    <property type="entry name" value="F-box_SF"/>
    <property type="match status" value="1"/>
</dbReference>
<dbReference type="PROSITE" id="PS50181">
    <property type="entry name" value="FBOX"/>
    <property type="match status" value="1"/>
</dbReference>
<dbReference type="AlphaFoldDB" id="A0A8E2AM58"/>
<dbReference type="EMBL" id="KV722500">
    <property type="protein sequence ID" value="OCH87066.1"/>
    <property type="molecule type" value="Genomic_DNA"/>
</dbReference>
<dbReference type="InterPro" id="IPR001810">
    <property type="entry name" value="F-box_dom"/>
</dbReference>
<evidence type="ECO:0000313" key="3">
    <source>
        <dbReference type="Proteomes" id="UP000250043"/>
    </source>
</evidence>
<keyword evidence="3" id="KW-1185">Reference proteome</keyword>
<proteinExistence type="predicted"/>
<protein>
    <recommendedName>
        <fullName evidence="1">F-box domain-containing protein</fullName>
    </recommendedName>
</protein>
<evidence type="ECO:0000313" key="2">
    <source>
        <dbReference type="EMBL" id="OCH87066.1"/>
    </source>
</evidence>
<accession>A0A8E2AM58</accession>
<dbReference type="SMART" id="SM00256">
    <property type="entry name" value="FBOX"/>
    <property type="match status" value="1"/>
</dbReference>
<reference evidence="2 3" key="1">
    <citation type="submission" date="2016-07" db="EMBL/GenBank/DDBJ databases">
        <title>Draft genome of the white-rot fungus Obba rivulosa 3A-2.</title>
        <authorList>
            <consortium name="DOE Joint Genome Institute"/>
            <person name="Miettinen O."/>
            <person name="Riley R."/>
            <person name="Acob R."/>
            <person name="Barry K."/>
            <person name="Cullen D."/>
            <person name="De Vries R."/>
            <person name="Hainaut M."/>
            <person name="Hatakka A."/>
            <person name="Henrissat B."/>
            <person name="Hilden K."/>
            <person name="Kuo R."/>
            <person name="Labutti K."/>
            <person name="Lipzen A."/>
            <person name="Makela M.R."/>
            <person name="Sandor L."/>
            <person name="Spatafora J.W."/>
            <person name="Grigoriev I.V."/>
            <person name="Hibbett D.S."/>
        </authorList>
    </citation>
    <scope>NUCLEOTIDE SEQUENCE [LARGE SCALE GENOMIC DNA]</scope>
    <source>
        <strain evidence="2 3">3A-2</strain>
    </source>
</reference>
<feature type="domain" description="F-box" evidence="1">
    <location>
        <begin position="15"/>
        <end position="61"/>
    </location>
</feature>
<dbReference type="Gene3D" id="1.20.1280.50">
    <property type="match status" value="1"/>
</dbReference>
<dbReference type="Pfam" id="PF12937">
    <property type="entry name" value="F-box-like"/>
    <property type="match status" value="1"/>
</dbReference>
<dbReference type="OrthoDB" id="2788250at2759"/>
<name>A0A8E2AM58_9APHY</name>
<gene>
    <name evidence="2" type="ORF">OBBRIDRAFT_782191</name>
</gene>
<dbReference type="Proteomes" id="UP000250043">
    <property type="component" value="Unassembled WGS sequence"/>
</dbReference>
<organism evidence="2 3">
    <name type="scientific">Obba rivulosa</name>
    <dbReference type="NCBI Taxonomy" id="1052685"/>
    <lineage>
        <taxon>Eukaryota</taxon>
        <taxon>Fungi</taxon>
        <taxon>Dikarya</taxon>
        <taxon>Basidiomycota</taxon>
        <taxon>Agaricomycotina</taxon>
        <taxon>Agaricomycetes</taxon>
        <taxon>Polyporales</taxon>
        <taxon>Gelatoporiaceae</taxon>
        <taxon>Obba</taxon>
    </lineage>
</organism>
<dbReference type="InterPro" id="IPR036047">
    <property type="entry name" value="F-box-like_dom_sf"/>
</dbReference>